<evidence type="ECO:0000313" key="11">
    <source>
        <dbReference type="Proteomes" id="UP001162541"/>
    </source>
</evidence>
<protein>
    <recommendedName>
        <fullName evidence="7">Major facilitator superfamily (MFS) profile domain-containing protein</fullName>
    </recommendedName>
</protein>
<evidence type="ECO:0000256" key="2">
    <source>
        <dbReference type="ARBA" id="ARBA00022692"/>
    </source>
</evidence>
<dbReference type="InterPro" id="IPR036259">
    <property type="entry name" value="MFS_trans_sf"/>
</dbReference>
<feature type="transmembrane region" description="Helical" evidence="6">
    <location>
        <begin position="418"/>
        <end position="438"/>
    </location>
</feature>
<dbReference type="PANTHER" id="PTHR11662">
    <property type="entry name" value="SOLUTE CARRIER FAMILY 17"/>
    <property type="match status" value="1"/>
</dbReference>
<comment type="similarity">
    <text evidence="5">Belongs to the major facilitator superfamily. Sodium/anion cotransporter (TC 2.A.1.14) family.</text>
</comment>
<dbReference type="AlphaFoldDB" id="A0A176WQV1"/>
<feature type="transmembrane region" description="Helical" evidence="6">
    <location>
        <begin position="578"/>
        <end position="599"/>
    </location>
</feature>
<evidence type="ECO:0000256" key="1">
    <source>
        <dbReference type="ARBA" id="ARBA00004141"/>
    </source>
</evidence>
<reference evidence="11" key="3">
    <citation type="journal article" date="2020" name="Curr. Biol.">
        <title>Chromatin organization in early land plants reveals an ancestral association between H3K27me3, transposons, and constitutive heterochromatin.</title>
        <authorList>
            <person name="Montgomery S.A."/>
            <person name="Tanizawa Y."/>
            <person name="Galik B."/>
            <person name="Wang N."/>
            <person name="Ito T."/>
            <person name="Mochizuki T."/>
            <person name="Akimcheva S."/>
            <person name="Bowman J.L."/>
            <person name="Cognat V."/>
            <person name="Marechal-Drouard L."/>
            <person name="Ekker H."/>
            <person name="Hong S.F."/>
            <person name="Kohchi T."/>
            <person name="Lin S.S."/>
            <person name="Liu L.D."/>
            <person name="Nakamura Y."/>
            <person name="Valeeva L.R."/>
            <person name="Shakirov E.V."/>
            <person name="Shippen D.E."/>
            <person name="Wei W.L."/>
            <person name="Yagura M."/>
            <person name="Yamaoka S."/>
            <person name="Yamato K.T."/>
            <person name="Liu C."/>
            <person name="Berger F."/>
        </authorList>
    </citation>
    <scope>NUCLEOTIDE SEQUENCE [LARGE SCALE GENOMIC DNA]</scope>
    <source>
        <strain evidence="11">Tak-1</strain>
    </source>
</reference>
<keyword evidence="3 6" id="KW-1133">Transmembrane helix</keyword>
<dbReference type="PANTHER" id="PTHR11662:SF399">
    <property type="entry name" value="FI19708P1-RELATED"/>
    <property type="match status" value="1"/>
</dbReference>
<evidence type="ECO:0000256" key="3">
    <source>
        <dbReference type="ARBA" id="ARBA00022989"/>
    </source>
</evidence>
<feature type="transmembrane region" description="Helical" evidence="6">
    <location>
        <begin position="516"/>
        <end position="536"/>
    </location>
</feature>
<comment type="subcellular location">
    <subcellularLocation>
        <location evidence="1">Membrane</location>
        <topology evidence="1">Multi-pass membrane protein</topology>
    </subcellularLocation>
</comment>
<feature type="transmembrane region" description="Helical" evidence="6">
    <location>
        <begin position="548"/>
        <end position="572"/>
    </location>
</feature>
<evidence type="ECO:0000313" key="10">
    <source>
        <dbReference type="Proteomes" id="UP000077202"/>
    </source>
</evidence>
<sequence>MACAAASAGCLVHADPSLRRGADGIGVHKLKSERENQPSSLAALGRHSHWSAPGFERLSASPSLAASGHRLEQIRHSGPNPQSSLVRKKMNALSSLLTIPSASMFTKTRCCSSFSPLKCHYQSADNTASKMSTNQKLQKLQHKRRMLRPIDQSRNMTCQAQAASSDLGMPSTGLDLTRSPFITLLNTERVKVALMVAFAMALCNADRVVMSVAIMPLSTTYNWSTSFAGIIQSSFLWGYMVSPIPGGMLADRYGGKVVMGWGVIVWSLATMFTPWAASHSMGMLLAMRALMGLAEGVAMPCMNNMVCKWFPGTERARAVGLTMAGFHLGSVGGLILTPVLMKNYGLSGPFWVFGLLGVVWLSLWAPSVYKDPQSNPSISSSEYAHIEQGSEGLGSSSKEAGKGGLPPFRQIFSKMPTWAIIVANAMNNWGYFILLSWMPVYFNTVLGVNLKEAAWFSAAPWAMMGLAGFFAGACSDRLIQMGVSITNVRKIMQSIGFVGPAVALLCLNTVRDPAVASAWLTAALGLSAFSQAGFLVNHQEIGPRYAGFLHGVSNTAGTFAAIISTVGTGYFIERLGSIQAFLTVTAVLYVISTVFWNMFASGERIFH</sequence>
<feature type="transmembrane region" description="Helical" evidence="6">
    <location>
        <begin position="458"/>
        <end position="479"/>
    </location>
</feature>
<dbReference type="PROSITE" id="PS50850">
    <property type="entry name" value="MFS"/>
    <property type="match status" value="1"/>
</dbReference>
<feature type="transmembrane region" description="Helical" evidence="6">
    <location>
        <begin position="221"/>
        <end position="241"/>
    </location>
</feature>
<evidence type="ECO:0000313" key="8">
    <source>
        <dbReference type="EMBL" id="BBM99770.1"/>
    </source>
</evidence>
<gene>
    <name evidence="9" type="ORF">AXG93_1864s1080</name>
    <name evidence="8" type="ORF">Mp_1g23690</name>
</gene>
<evidence type="ECO:0000256" key="4">
    <source>
        <dbReference type="ARBA" id="ARBA00023136"/>
    </source>
</evidence>
<accession>A0A176WQV1</accession>
<keyword evidence="10" id="KW-1185">Reference proteome</keyword>
<reference evidence="9 10" key="1">
    <citation type="submission" date="2016-03" db="EMBL/GenBank/DDBJ databases">
        <title>Mechanisms controlling the formation of the plant cell surface in tip-growing cells are functionally conserved among land plants.</title>
        <authorList>
            <person name="Honkanen S."/>
            <person name="Jones V.A."/>
            <person name="Morieri G."/>
            <person name="Champion C."/>
            <person name="Hetherington A.J."/>
            <person name="Kelly S."/>
            <person name="Saint-Marcoux D."/>
            <person name="Proust H."/>
            <person name="Prescott H."/>
            <person name="Dolan L."/>
        </authorList>
    </citation>
    <scope>NUCLEOTIDE SEQUENCE [LARGE SCALE GENOMIC DNA]</scope>
    <source>
        <strain evidence="10">cv. Tak-1 and cv. Tak-2</strain>
        <tissue evidence="9">Whole gametophyte</tissue>
    </source>
</reference>
<dbReference type="SUPFAM" id="SSF103473">
    <property type="entry name" value="MFS general substrate transporter"/>
    <property type="match status" value="1"/>
</dbReference>
<dbReference type="InterPro" id="IPR050382">
    <property type="entry name" value="MFS_Na/Anion_cotransporter"/>
</dbReference>
<evidence type="ECO:0000313" key="9">
    <source>
        <dbReference type="EMBL" id="OAE34981.1"/>
    </source>
</evidence>
<feature type="transmembrane region" description="Helical" evidence="6">
    <location>
        <begin position="253"/>
        <end position="277"/>
    </location>
</feature>
<feature type="domain" description="Major facilitator superfamily (MFS) profile" evidence="7">
    <location>
        <begin position="192"/>
        <end position="604"/>
    </location>
</feature>
<dbReference type="GO" id="GO:0016020">
    <property type="term" value="C:membrane"/>
    <property type="evidence" value="ECO:0007669"/>
    <property type="project" value="UniProtKB-SubCell"/>
</dbReference>
<evidence type="ECO:0000256" key="6">
    <source>
        <dbReference type="SAM" id="Phobius"/>
    </source>
</evidence>
<evidence type="ECO:0000259" key="7">
    <source>
        <dbReference type="PROSITE" id="PS50850"/>
    </source>
</evidence>
<dbReference type="FunFam" id="1.20.1250.20:FF:000058">
    <property type="entry name" value="ascorbate transporter, chloroplastic isoform X1"/>
    <property type="match status" value="1"/>
</dbReference>
<keyword evidence="4 6" id="KW-0472">Membrane</keyword>
<dbReference type="Proteomes" id="UP001162541">
    <property type="component" value="Chromosome 1"/>
</dbReference>
<name>A0A176WQV1_MARPO</name>
<dbReference type="Pfam" id="PF07690">
    <property type="entry name" value="MFS_1"/>
    <property type="match status" value="1"/>
</dbReference>
<evidence type="ECO:0000256" key="5">
    <source>
        <dbReference type="ARBA" id="ARBA00024362"/>
    </source>
</evidence>
<keyword evidence="2 6" id="KW-0812">Transmembrane</keyword>
<dbReference type="InterPro" id="IPR011701">
    <property type="entry name" value="MFS"/>
</dbReference>
<reference evidence="8" key="2">
    <citation type="journal article" date="2019" name="Curr. Biol.">
        <title>Chromatin organization in early land plants reveals an ancestral association between H3K27me3, transposons, and constitutive heterochromatin.</title>
        <authorList>
            <person name="Montgomery S.A."/>
            <person name="Tanizawa Y."/>
            <person name="Galik B."/>
            <person name="Wang N."/>
            <person name="Ito T."/>
            <person name="Mochizuki T."/>
            <person name="Akimcheva S."/>
            <person name="Bowman J."/>
            <person name="Cognat V."/>
            <person name="Drouard L."/>
            <person name="Ekker H."/>
            <person name="Houng S."/>
            <person name="Kohchi T."/>
            <person name="Lin S."/>
            <person name="Liu L.D."/>
            <person name="Nakamura Y."/>
            <person name="Valeeva L.R."/>
            <person name="Shakirov E.V."/>
            <person name="Shippen D.E."/>
            <person name="Wei W."/>
            <person name="Yagura M."/>
            <person name="Yamaoka S."/>
            <person name="Yamato K.T."/>
            <person name="Liu C."/>
            <person name="Berger F."/>
        </authorList>
    </citation>
    <scope>NUCLEOTIDE SEQUENCE [LARGE SCALE GENOMIC DNA]</scope>
    <source>
        <strain evidence="8">Tak-1</strain>
    </source>
</reference>
<dbReference type="GO" id="GO:0005315">
    <property type="term" value="F:phosphate transmembrane transporter activity"/>
    <property type="evidence" value="ECO:0007669"/>
    <property type="project" value="UniProtKB-ARBA"/>
</dbReference>
<feature type="transmembrane region" description="Helical" evidence="6">
    <location>
        <begin position="346"/>
        <end position="365"/>
    </location>
</feature>
<feature type="transmembrane region" description="Helical" evidence="6">
    <location>
        <begin position="318"/>
        <end position="340"/>
    </location>
</feature>
<dbReference type="Proteomes" id="UP000077202">
    <property type="component" value="Unassembled WGS sequence"/>
</dbReference>
<proteinExistence type="inferred from homology"/>
<dbReference type="EMBL" id="LVLJ01000293">
    <property type="protein sequence ID" value="OAE34981.1"/>
    <property type="molecule type" value="Genomic_DNA"/>
</dbReference>
<organism evidence="9 10">
    <name type="scientific">Marchantia polymorpha subsp. ruderalis</name>
    <dbReference type="NCBI Taxonomy" id="1480154"/>
    <lineage>
        <taxon>Eukaryota</taxon>
        <taxon>Viridiplantae</taxon>
        <taxon>Streptophyta</taxon>
        <taxon>Embryophyta</taxon>
        <taxon>Marchantiophyta</taxon>
        <taxon>Marchantiopsida</taxon>
        <taxon>Marchantiidae</taxon>
        <taxon>Marchantiales</taxon>
        <taxon>Marchantiaceae</taxon>
        <taxon>Marchantia</taxon>
    </lineage>
</organism>
<feature type="transmembrane region" description="Helical" evidence="6">
    <location>
        <begin position="283"/>
        <end position="306"/>
    </location>
</feature>
<dbReference type="GO" id="GO:0009536">
    <property type="term" value="C:plastid"/>
    <property type="evidence" value="ECO:0007669"/>
    <property type="project" value="TreeGrafter"/>
</dbReference>
<feature type="transmembrane region" description="Helical" evidence="6">
    <location>
        <begin position="491"/>
        <end position="510"/>
    </location>
</feature>
<dbReference type="InterPro" id="IPR044777">
    <property type="entry name" value="SLC17A9-like"/>
</dbReference>
<dbReference type="Gene3D" id="1.20.1250.20">
    <property type="entry name" value="MFS general substrate transporter like domains"/>
    <property type="match status" value="2"/>
</dbReference>
<feature type="transmembrane region" description="Helical" evidence="6">
    <location>
        <begin position="192"/>
        <end position="215"/>
    </location>
</feature>
<dbReference type="EMBL" id="AP019866">
    <property type="protein sequence ID" value="BBM99770.1"/>
    <property type="molecule type" value="Genomic_DNA"/>
</dbReference>
<dbReference type="InterPro" id="IPR020846">
    <property type="entry name" value="MFS_dom"/>
</dbReference>
<dbReference type="CDD" id="cd17380">
    <property type="entry name" value="MFS_SLC17A9_like"/>
    <property type="match status" value="1"/>
</dbReference>